<evidence type="ECO:0000313" key="2">
    <source>
        <dbReference type="EMBL" id="MBM7585961.1"/>
    </source>
</evidence>
<name>A0ABS2NDM6_9BACI</name>
<dbReference type="CDD" id="cd23763">
    <property type="entry name" value="ASKHA_ATPase_ROK"/>
    <property type="match status" value="1"/>
</dbReference>
<dbReference type="Proteomes" id="UP001646157">
    <property type="component" value="Unassembled WGS sequence"/>
</dbReference>
<comment type="similarity">
    <text evidence="1">Belongs to the ROK (NagC/XylR) family.</text>
</comment>
<dbReference type="PANTHER" id="PTHR18964">
    <property type="entry name" value="ROK (REPRESSOR, ORF, KINASE) FAMILY"/>
    <property type="match status" value="1"/>
</dbReference>
<protein>
    <submittedName>
        <fullName evidence="2">Glucokinase</fullName>
        <ecNumber evidence="2">2.7.1.2</ecNumber>
    </submittedName>
</protein>
<reference evidence="2 3" key="1">
    <citation type="submission" date="2021-01" db="EMBL/GenBank/DDBJ databases">
        <title>Genomic Encyclopedia of Type Strains, Phase IV (KMG-IV): sequencing the most valuable type-strain genomes for metagenomic binning, comparative biology and taxonomic classification.</title>
        <authorList>
            <person name="Goeker M."/>
        </authorList>
    </citation>
    <scope>NUCLEOTIDE SEQUENCE [LARGE SCALE GENOMIC DNA]</scope>
    <source>
        <strain evidence="2 3">DSM 24834</strain>
    </source>
</reference>
<dbReference type="SUPFAM" id="SSF53067">
    <property type="entry name" value="Actin-like ATPase domain"/>
    <property type="match status" value="1"/>
</dbReference>
<keyword evidence="2" id="KW-0808">Transferase</keyword>
<dbReference type="EC" id="2.7.1.2" evidence="2"/>
<proteinExistence type="inferred from homology"/>
<dbReference type="GO" id="GO:0004340">
    <property type="term" value="F:glucokinase activity"/>
    <property type="evidence" value="ECO:0007669"/>
    <property type="project" value="UniProtKB-EC"/>
</dbReference>
<keyword evidence="3" id="KW-1185">Reference proteome</keyword>
<dbReference type="EMBL" id="JAFBDZ010000002">
    <property type="protein sequence ID" value="MBM7585961.1"/>
    <property type="molecule type" value="Genomic_DNA"/>
</dbReference>
<sequence>MPNLLIADIGGTKIAAALADLDGGVKHQLQVKSAVRDPESMFESLCMSFYELLNQEGASPRDIKVIGLGVPGKVNPEKGIAIYQNNLPWRNFPLASRLKEVFPKAEVIMDNDVYLAAYGEWQARNLNEETFVYFTVSTGISSCIIHKGEFIRGAGMAGEVGLTILENDQSIRTLESLASGPAIEAEARRLLKDPVITTKQLMDSQDSQSVSLIQKSAKHIAQGLHQIFSIVDPHVIVMGGGVIHNQPAFLELIQAELKALVQNPVHEGIFDRIQMSKHKGEAGLQGALYLALMHNRKNTIA</sequence>
<dbReference type="RefSeq" id="WP_205172902.1">
    <property type="nucleotide sequence ID" value="NZ_JAFBDZ010000002.1"/>
</dbReference>
<evidence type="ECO:0000313" key="3">
    <source>
        <dbReference type="Proteomes" id="UP001646157"/>
    </source>
</evidence>
<dbReference type="InterPro" id="IPR000600">
    <property type="entry name" value="ROK"/>
</dbReference>
<evidence type="ECO:0000256" key="1">
    <source>
        <dbReference type="ARBA" id="ARBA00006479"/>
    </source>
</evidence>
<accession>A0ABS2NDM6</accession>
<comment type="caution">
    <text evidence="2">The sequence shown here is derived from an EMBL/GenBank/DDBJ whole genome shotgun (WGS) entry which is preliminary data.</text>
</comment>
<dbReference type="Gene3D" id="3.30.420.40">
    <property type="match status" value="2"/>
</dbReference>
<organism evidence="2 3">
    <name type="scientific">Rossellomorea pakistanensis</name>
    <dbReference type="NCBI Taxonomy" id="992288"/>
    <lineage>
        <taxon>Bacteria</taxon>
        <taxon>Bacillati</taxon>
        <taxon>Bacillota</taxon>
        <taxon>Bacilli</taxon>
        <taxon>Bacillales</taxon>
        <taxon>Bacillaceae</taxon>
        <taxon>Rossellomorea</taxon>
    </lineage>
</organism>
<gene>
    <name evidence="2" type="ORF">JOC86_002503</name>
</gene>
<dbReference type="InterPro" id="IPR043129">
    <property type="entry name" value="ATPase_NBD"/>
</dbReference>
<dbReference type="Pfam" id="PF00480">
    <property type="entry name" value="ROK"/>
    <property type="match status" value="1"/>
</dbReference>
<dbReference type="PANTHER" id="PTHR18964:SF173">
    <property type="entry name" value="GLUCOKINASE"/>
    <property type="match status" value="1"/>
</dbReference>